<keyword evidence="1" id="KW-0547">Nucleotide-binding</keyword>
<dbReference type="Gene3D" id="2.40.155.10">
    <property type="entry name" value="Green fluorescent protein"/>
    <property type="match status" value="1"/>
</dbReference>
<dbReference type="PROSITE" id="PS50011">
    <property type="entry name" value="PROTEIN_KINASE_DOM"/>
    <property type="match status" value="1"/>
</dbReference>
<dbReference type="InterPro" id="IPR011009">
    <property type="entry name" value="Kinase-like_dom_sf"/>
</dbReference>
<evidence type="ECO:0000256" key="5">
    <source>
        <dbReference type="ARBA" id="ARBA00047951"/>
    </source>
</evidence>
<keyword evidence="6" id="KW-0812">Transmembrane</keyword>
<evidence type="ECO:0000256" key="3">
    <source>
        <dbReference type="ARBA" id="ARBA00023157"/>
    </source>
</evidence>
<evidence type="ECO:0000259" key="7">
    <source>
        <dbReference type="PROSITE" id="PS50011"/>
    </source>
</evidence>
<keyword evidence="9" id="KW-1185">Reference proteome</keyword>
<reference evidence="8 9" key="1">
    <citation type="journal article" date="2023" name="Plants (Basel)">
        <title>Bridging the Gap: Combining Genomics and Transcriptomics Approaches to Understand Stylosanthes scabra, an Orphan Legume from the Brazilian Caatinga.</title>
        <authorList>
            <person name="Ferreira-Neto J.R.C."/>
            <person name="da Silva M.D."/>
            <person name="Binneck E."/>
            <person name="de Melo N.F."/>
            <person name="da Silva R.H."/>
            <person name="de Melo A.L.T.M."/>
            <person name="Pandolfi V."/>
            <person name="Bustamante F.O."/>
            <person name="Brasileiro-Vidal A.C."/>
            <person name="Benko-Iseppon A.M."/>
        </authorList>
    </citation>
    <scope>NUCLEOTIDE SEQUENCE [LARGE SCALE GENOMIC DNA]</scope>
    <source>
        <tissue evidence="8">Leaves</tissue>
    </source>
</reference>
<dbReference type="EMBL" id="JASCZI010272000">
    <property type="protein sequence ID" value="MED6219026.1"/>
    <property type="molecule type" value="Genomic_DNA"/>
</dbReference>
<comment type="catalytic activity">
    <reaction evidence="5">
        <text>L-threonyl-[protein] + ATP = O-phospho-L-threonyl-[protein] + ADP + H(+)</text>
        <dbReference type="Rhea" id="RHEA:46608"/>
        <dbReference type="Rhea" id="RHEA-COMP:11060"/>
        <dbReference type="Rhea" id="RHEA-COMP:11605"/>
        <dbReference type="ChEBI" id="CHEBI:15378"/>
        <dbReference type="ChEBI" id="CHEBI:30013"/>
        <dbReference type="ChEBI" id="CHEBI:30616"/>
        <dbReference type="ChEBI" id="CHEBI:61977"/>
        <dbReference type="ChEBI" id="CHEBI:456216"/>
    </reaction>
</comment>
<comment type="caution">
    <text evidence="8">The sequence shown here is derived from an EMBL/GenBank/DDBJ whole genome shotgun (WGS) entry which is preliminary data.</text>
</comment>
<keyword evidence="2" id="KW-0067">ATP-binding</keyword>
<dbReference type="Gene3D" id="1.10.510.10">
    <property type="entry name" value="Transferase(Phosphotransferase) domain 1"/>
    <property type="match status" value="1"/>
</dbReference>
<sequence>MLLIMRVKLRTVNVTLQAVDLVTFATALLVFREILISFVVAKSCDSASSRCVCGRERGSDKAATKMMKMANGNKDGEQEEVNDCSGGAICKNVPGSCKCSCPKGYVGNGKENGTRCTRKSRAEIILIIALGVSVGVITILVISFLVYWRMKETRLNKLKEQFFQQNGGFILLQHISRLRGSIETAKVFTEEELKKATNNFDEAKILGKGGQGTVYKGLLPDNRTVAIKKSKISDSSQVEQFINEVVLLSQINHRNVVRLLGCCLETEVPLLVYEFIPNGTIFQHLHGDNQSFKLTWATRLRIAIETAGALAYLHSGISMPIIHRDIKTTNILLDAHLTAKISDFGASKIVPLDQTELTTLVQGTMGYLDPEYMHTSQLTEKSDVYSFGVVLAELLTGKKALSFTDPEVRNLVAYFGSSMEEGRLLEIVDKHIINEAKVEHLMEFANVAKQCLRVKREERPTMKEVALELEGLRVVAGEKHRWENSDKSCSEETKSLLKVPSSSVSVSDVESFKFDSISQVSMSLVGGGR</sequence>
<organism evidence="8 9">
    <name type="scientific">Stylosanthes scabra</name>
    <dbReference type="NCBI Taxonomy" id="79078"/>
    <lineage>
        <taxon>Eukaryota</taxon>
        <taxon>Viridiplantae</taxon>
        <taxon>Streptophyta</taxon>
        <taxon>Embryophyta</taxon>
        <taxon>Tracheophyta</taxon>
        <taxon>Spermatophyta</taxon>
        <taxon>Magnoliopsida</taxon>
        <taxon>eudicotyledons</taxon>
        <taxon>Gunneridae</taxon>
        <taxon>Pentapetalae</taxon>
        <taxon>rosids</taxon>
        <taxon>fabids</taxon>
        <taxon>Fabales</taxon>
        <taxon>Fabaceae</taxon>
        <taxon>Papilionoideae</taxon>
        <taxon>50 kb inversion clade</taxon>
        <taxon>dalbergioids sensu lato</taxon>
        <taxon>Dalbergieae</taxon>
        <taxon>Pterocarpus clade</taxon>
        <taxon>Stylosanthes</taxon>
    </lineage>
</organism>
<dbReference type="InterPro" id="IPR000719">
    <property type="entry name" value="Prot_kinase_dom"/>
</dbReference>
<dbReference type="Proteomes" id="UP001341840">
    <property type="component" value="Unassembled WGS sequence"/>
</dbReference>
<protein>
    <recommendedName>
        <fullName evidence="7">Protein kinase domain-containing protein</fullName>
    </recommendedName>
</protein>
<dbReference type="InterPro" id="IPR001245">
    <property type="entry name" value="Ser-Thr/Tyr_kinase_cat_dom"/>
</dbReference>
<evidence type="ECO:0000256" key="1">
    <source>
        <dbReference type="ARBA" id="ARBA00022741"/>
    </source>
</evidence>
<dbReference type="InterPro" id="IPR008271">
    <property type="entry name" value="Ser/Thr_kinase_AS"/>
</dbReference>
<feature type="domain" description="Protein kinase" evidence="7">
    <location>
        <begin position="200"/>
        <end position="483"/>
    </location>
</feature>
<evidence type="ECO:0000256" key="2">
    <source>
        <dbReference type="ARBA" id="ARBA00022840"/>
    </source>
</evidence>
<comment type="catalytic activity">
    <reaction evidence="4">
        <text>L-seryl-[protein] + ATP = O-phospho-L-seryl-[protein] + ADP + H(+)</text>
        <dbReference type="Rhea" id="RHEA:17989"/>
        <dbReference type="Rhea" id="RHEA-COMP:9863"/>
        <dbReference type="Rhea" id="RHEA-COMP:11604"/>
        <dbReference type="ChEBI" id="CHEBI:15378"/>
        <dbReference type="ChEBI" id="CHEBI:29999"/>
        <dbReference type="ChEBI" id="CHEBI:30616"/>
        <dbReference type="ChEBI" id="CHEBI:83421"/>
        <dbReference type="ChEBI" id="CHEBI:456216"/>
    </reaction>
</comment>
<keyword evidence="6" id="KW-1133">Transmembrane helix</keyword>
<dbReference type="PROSITE" id="PS00108">
    <property type="entry name" value="PROTEIN_KINASE_ST"/>
    <property type="match status" value="1"/>
</dbReference>
<accession>A0ABU6ZB48</accession>
<dbReference type="CDD" id="cd00054">
    <property type="entry name" value="EGF_CA"/>
    <property type="match status" value="1"/>
</dbReference>
<evidence type="ECO:0000313" key="9">
    <source>
        <dbReference type="Proteomes" id="UP001341840"/>
    </source>
</evidence>
<keyword evidence="3" id="KW-1015">Disulfide bond</keyword>
<dbReference type="InterPro" id="IPR001881">
    <property type="entry name" value="EGF-like_Ca-bd_dom"/>
</dbReference>
<name>A0ABU6ZB48_9FABA</name>
<dbReference type="SUPFAM" id="SSF56112">
    <property type="entry name" value="Protein kinase-like (PK-like)"/>
    <property type="match status" value="1"/>
</dbReference>
<dbReference type="CDD" id="cd14066">
    <property type="entry name" value="STKc_IRAK"/>
    <property type="match status" value="1"/>
</dbReference>
<dbReference type="InterPro" id="IPR009017">
    <property type="entry name" value="GFP"/>
</dbReference>
<keyword evidence="6" id="KW-0472">Membrane</keyword>
<evidence type="ECO:0000313" key="8">
    <source>
        <dbReference type="EMBL" id="MED6219026.1"/>
    </source>
</evidence>
<evidence type="ECO:0000256" key="6">
    <source>
        <dbReference type="SAM" id="Phobius"/>
    </source>
</evidence>
<dbReference type="Pfam" id="PF07714">
    <property type="entry name" value="PK_Tyr_Ser-Thr"/>
    <property type="match status" value="1"/>
</dbReference>
<feature type="transmembrane region" description="Helical" evidence="6">
    <location>
        <begin position="124"/>
        <end position="148"/>
    </location>
</feature>
<gene>
    <name evidence="8" type="ORF">PIB30_032051</name>
</gene>
<dbReference type="PANTHER" id="PTHR27005">
    <property type="entry name" value="WALL-ASSOCIATED RECEPTOR KINASE-LIKE 21"/>
    <property type="match status" value="1"/>
</dbReference>
<dbReference type="InterPro" id="IPR045274">
    <property type="entry name" value="WAK-like"/>
</dbReference>
<dbReference type="PANTHER" id="PTHR27005:SF511">
    <property type="entry name" value="WALL-ASSOCIATED RECEPTOR KINASE 1-RELATED"/>
    <property type="match status" value="1"/>
</dbReference>
<dbReference type="SMART" id="SM00179">
    <property type="entry name" value="EGF_CA"/>
    <property type="match status" value="1"/>
</dbReference>
<dbReference type="SMART" id="SM00220">
    <property type="entry name" value="S_TKc"/>
    <property type="match status" value="1"/>
</dbReference>
<proteinExistence type="predicted"/>
<dbReference type="Gene3D" id="3.30.200.20">
    <property type="entry name" value="Phosphorylase Kinase, domain 1"/>
    <property type="match status" value="1"/>
</dbReference>
<evidence type="ECO:0000256" key="4">
    <source>
        <dbReference type="ARBA" id="ARBA00047558"/>
    </source>
</evidence>